<dbReference type="EMBL" id="KV426023">
    <property type="protein sequence ID" value="KZV91659.1"/>
    <property type="molecule type" value="Genomic_DNA"/>
</dbReference>
<keyword evidence="2" id="KW-0812">Transmembrane</keyword>
<feature type="transmembrane region" description="Helical" evidence="2">
    <location>
        <begin position="6"/>
        <end position="25"/>
    </location>
</feature>
<organism evidence="4 5">
    <name type="scientific">Exidia glandulosa HHB12029</name>
    <dbReference type="NCBI Taxonomy" id="1314781"/>
    <lineage>
        <taxon>Eukaryota</taxon>
        <taxon>Fungi</taxon>
        <taxon>Dikarya</taxon>
        <taxon>Basidiomycota</taxon>
        <taxon>Agaricomycotina</taxon>
        <taxon>Agaricomycetes</taxon>
        <taxon>Auriculariales</taxon>
        <taxon>Exidiaceae</taxon>
        <taxon>Exidia</taxon>
    </lineage>
</organism>
<evidence type="ECO:0000256" key="2">
    <source>
        <dbReference type="SAM" id="Phobius"/>
    </source>
</evidence>
<dbReference type="InParanoid" id="A0A166AGI6"/>
<dbReference type="Gene3D" id="3.40.50.20">
    <property type="match status" value="1"/>
</dbReference>
<accession>A0A166AGI6</accession>
<protein>
    <recommendedName>
        <fullName evidence="3">ATP-grasp domain-containing protein</fullName>
    </recommendedName>
</protein>
<dbReference type="Gene3D" id="3.30.470.20">
    <property type="entry name" value="ATP-grasp fold, B domain"/>
    <property type="match status" value="1"/>
</dbReference>
<dbReference type="InterPro" id="IPR045340">
    <property type="entry name" value="DUF6533"/>
</dbReference>
<dbReference type="PROSITE" id="PS50975">
    <property type="entry name" value="ATP_GRASP"/>
    <property type="match status" value="1"/>
</dbReference>
<evidence type="ECO:0000259" key="3">
    <source>
        <dbReference type="PROSITE" id="PS50975"/>
    </source>
</evidence>
<keyword evidence="2" id="KW-0472">Membrane</keyword>
<name>A0A166AGI6_EXIGL</name>
<feature type="transmembrane region" description="Helical" evidence="2">
    <location>
        <begin position="645"/>
        <end position="669"/>
    </location>
</feature>
<dbReference type="OrthoDB" id="186626at2759"/>
<reference evidence="4 5" key="1">
    <citation type="journal article" date="2016" name="Mol. Biol. Evol.">
        <title>Comparative Genomics of Early-Diverging Mushroom-Forming Fungi Provides Insights into the Origins of Lignocellulose Decay Capabilities.</title>
        <authorList>
            <person name="Nagy L.G."/>
            <person name="Riley R."/>
            <person name="Tritt A."/>
            <person name="Adam C."/>
            <person name="Daum C."/>
            <person name="Floudas D."/>
            <person name="Sun H."/>
            <person name="Yadav J.S."/>
            <person name="Pangilinan J."/>
            <person name="Larsson K.H."/>
            <person name="Matsuura K."/>
            <person name="Barry K."/>
            <person name="Labutti K."/>
            <person name="Kuo R."/>
            <person name="Ohm R.A."/>
            <person name="Bhattacharya S.S."/>
            <person name="Shirouzu T."/>
            <person name="Yoshinaga Y."/>
            <person name="Martin F.M."/>
            <person name="Grigoriev I.V."/>
            <person name="Hibbett D.S."/>
        </authorList>
    </citation>
    <scope>NUCLEOTIDE SEQUENCE [LARGE SCALE GENOMIC DNA]</scope>
    <source>
        <strain evidence="4 5">HHB12029</strain>
    </source>
</reference>
<feature type="domain" description="ATP-grasp" evidence="3">
    <location>
        <begin position="157"/>
        <end position="346"/>
    </location>
</feature>
<dbReference type="AlphaFoldDB" id="A0A166AGI6"/>
<gene>
    <name evidence="4" type="ORF">EXIGLDRAFT_769703</name>
</gene>
<dbReference type="SUPFAM" id="SSF56059">
    <property type="entry name" value="Glutathione synthetase ATP-binding domain-like"/>
    <property type="match status" value="1"/>
</dbReference>
<feature type="transmembrane region" description="Helical" evidence="2">
    <location>
        <begin position="561"/>
        <end position="584"/>
    </location>
</feature>
<dbReference type="GO" id="GO:0005524">
    <property type="term" value="F:ATP binding"/>
    <property type="evidence" value="ECO:0007669"/>
    <property type="project" value="UniProtKB-UniRule"/>
</dbReference>
<dbReference type="InterPro" id="IPR011761">
    <property type="entry name" value="ATP-grasp"/>
</dbReference>
<keyword evidence="1" id="KW-0547">Nucleotide-binding</keyword>
<sequence length="921" mass="102885">MNSALLVELALCALLALTLSGLYLWRRRRVARERQPLLTRSLRILLSNGRFPVTIDIARQLHRAGHCVFVADPMEYHICKFSNAVKKSYYVPAPHYHPEGYINAVHNAVVEQNIDLIVPLHEEILYLAGCGDQTIVQRLFAPEFRQLVKLHSKWKLNRMLAKAGLEHPSTRLCQAAADLSALDLSKELAVKPEFGRATAGVHHHNPGDALPNDILDNIRKGQRYIAQEWVHGRAYCSYAVARNGRLTAFVVYPVEETLDGSSCVYFKTVEHDRIHEYCATFARHINLTGQFALDFIEEAPSAEGGSGRLVAIECNPRATSGVHLFSGETALAEALTASGMQTNTIALATPGTRRQVAPGMLMWDRAGGRPTLRRWLQHMGRLMGTLDVVFSWRDLLPTLTQPFFLTSYYEIARERKMTIAEMFQDDLVWEPKGEHWEHVRRIIDEEVEDVKPAVPDTRPLRTVAAITWFAYDLLITVNDEILYVWNQPRGFLNTLYFMTRYGSAPIILVSVIVNLASGVSAGGCTVLSWIEAIGTFYIFFCVQAILQYRIYMMYSKSRFILLLNLGLLIVEFVVALALAILFLADNKEVLPSRSVQGSCFDKSTTKAVVALSVPCVVYECWLLVLCMRQARLDFGTRKKLDTNSIVFQLSLDSLTYFLMIIIAIVSMMTVTLLNPVTPGSASISFVHVAECIAGITAIMGMSITDAKSGKNAYLSYTGLGQYKGIVLRAVIAFLEEHDKALRDTFTPELDRRKAFLEAALVDPKKYAEWDDTRFVEGMASLSSTALTELRRWKREPRGDGRFGGFGGVGGFESAILSHGMAKNSSSSILDGPTDPLSEMLDAPFWIGRLPKTCPPALEMLGLRGIWAFVSHADNNSISTAEEAREIKVVLGMVHDKEWDEITDEMLEVFGNCADDSFITWG</sequence>
<feature type="transmembrane region" description="Helical" evidence="2">
    <location>
        <begin position="681"/>
        <end position="701"/>
    </location>
</feature>
<keyword evidence="5" id="KW-1185">Reference proteome</keyword>
<evidence type="ECO:0000256" key="1">
    <source>
        <dbReference type="PROSITE-ProRule" id="PRU00409"/>
    </source>
</evidence>
<proteinExistence type="predicted"/>
<keyword evidence="1" id="KW-0067">ATP-binding</keyword>
<feature type="transmembrane region" description="Helical" evidence="2">
    <location>
        <begin position="506"/>
        <end position="530"/>
    </location>
</feature>
<feature type="transmembrane region" description="Helical" evidence="2">
    <location>
        <begin position="604"/>
        <end position="624"/>
    </location>
</feature>
<dbReference type="Pfam" id="PF20151">
    <property type="entry name" value="DUF6533"/>
    <property type="match status" value="1"/>
</dbReference>
<dbReference type="Proteomes" id="UP000077266">
    <property type="component" value="Unassembled WGS sequence"/>
</dbReference>
<evidence type="ECO:0000313" key="5">
    <source>
        <dbReference type="Proteomes" id="UP000077266"/>
    </source>
</evidence>
<dbReference type="GO" id="GO:0046872">
    <property type="term" value="F:metal ion binding"/>
    <property type="evidence" value="ECO:0007669"/>
    <property type="project" value="InterPro"/>
</dbReference>
<evidence type="ECO:0000313" key="4">
    <source>
        <dbReference type="EMBL" id="KZV91659.1"/>
    </source>
</evidence>
<keyword evidence="2" id="KW-1133">Transmembrane helix</keyword>